<evidence type="ECO:0000256" key="9">
    <source>
        <dbReference type="PIRSR" id="PIRSR005096-1"/>
    </source>
</evidence>
<gene>
    <name evidence="12" type="ORF">H9863_08805</name>
</gene>
<protein>
    <recommendedName>
        <fullName evidence="8">Aldose 1-epimerase</fullName>
        <ecNumber evidence="8">5.1.3.3</ecNumber>
    </recommendedName>
</protein>
<dbReference type="NCBIfam" id="NF008277">
    <property type="entry name" value="PRK11055.1"/>
    <property type="match status" value="1"/>
</dbReference>
<evidence type="ECO:0000313" key="13">
    <source>
        <dbReference type="Proteomes" id="UP000824202"/>
    </source>
</evidence>
<evidence type="ECO:0000256" key="11">
    <source>
        <dbReference type="PIRSR" id="PIRSR005096-3"/>
    </source>
</evidence>
<dbReference type="Gene3D" id="2.70.98.10">
    <property type="match status" value="1"/>
</dbReference>
<evidence type="ECO:0000256" key="10">
    <source>
        <dbReference type="PIRSR" id="PIRSR005096-2"/>
    </source>
</evidence>
<evidence type="ECO:0000256" key="4">
    <source>
        <dbReference type="ARBA" id="ARBA00011245"/>
    </source>
</evidence>
<reference evidence="12" key="1">
    <citation type="journal article" date="2021" name="PeerJ">
        <title>Extensive microbial diversity within the chicken gut microbiome revealed by metagenomics and culture.</title>
        <authorList>
            <person name="Gilroy R."/>
            <person name="Ravi A."/>
            <person name="Getino M."/>
            <person name="Pursley I."/>
            <person name="Horton D.L."/>
            <person name="Alikhan N.F."/>
            <person name="Baker D."/>
            <person name="Gharbi K."/>
            <person name="Hall N."/>
            <person name="Watson M."/>
            <person name="Adriaenssens E.M."/>
            <person name="Foster-Nyarko E."/>
            <person name="Jarju S."/>
            <person name="Secka A."/>
            <person name="Antonio M."/>
            <person name="Oren A."/>
            <person name="Chaudhuri R.R."/>
            <person name="La Ragione R."/>
            <person name="Hildebrand F."/>
            <person name="Pallen M.J."/>
        </authorList>
    </citation>
    <scope>NUCLEOTIDE SEQUENCE</scope>
    <source>
        <strain evidence="12">23274</strain>
    </source>
</reference>
<reference evidence="12" key="2">
    <citation type="submission" date="2021-04" db="EMBL/GenBank/DDBJ databases">
        <authorList>
            <person name="Gilroy R."/>
        </authorList>
    </citation>
    <scope>NUCLEOTIDE SEQUENCE</scope>
    <source>
        <strain evidence="12">23274</strain>
    </source>
</reference>
<comment type="subunit">
    <text evidence="4">Monomer.</text>
</comment>
<dbReference type="PANTHER" id="PTHR10091">
    <property type="entry name" value="ALDOSE-1-EPIMERASE"/>
    <property type="match status" value="1"/>
</dbReference>
<dbReference type="InterPro" id="IPR008183">
    <property type="entry name" value="Aldose_1/G6P_1-epimerase"/>
</dbReference>
<dbReference type="Pfam" id="PF01263">
    <property type="entry name" value="Aldose_epim"/>
    <property type="match status" value="1"/>
</dbReference>
<evidence type="ECO:0000256" key="1">
    <source>
        <dbReference type="ARBA" id="ARBA00001913"/>
    </source>
</evidence>
<dbReference type="PIRSF" id="PIRSF005096">
    <property type="entry name" value="GALM"/>
    <property type="match status" value="1"/>
</dbReference>
<dbReference type="InterPro" id="IPR047215">
    <property type="entry name" value="Galactose_mutarotase-like"/>
</dbReference>
<dbReference type="InterPro" id="IPR015443">
    <property type="entry name" value="Aldose_1-epimerase"/>
</dbReference>
<dbReference type="PANTHER" id="PTHR10091:SF0">
    <property type="entry name" value="GALACTOSE MUTAROTASE"/>
    <property type="match status" value="1"/>
</dbReference>
<dbReference type="EMBL" id="DXFT01000171">
    <property type="protein sequence ID" value="HIX04193.1"/>
    <property type="molecule type" value="Genomic_DNA"/>
</dbReference>
<dbReference type="CDD" id="cd09019">
    <property type="entry name" value="galactose_mutarotase_like"/>
    <property type="match status" value="1"/>
</dbReference>
<dbReference type="InterPro" id="IPR011013">
    <property type="entry name" value="Gal_mutarotase_sf_dom"/>
</dbReference>
<evidence type="ECO:0000256" key="8">
    <source>
        <dbReference type="PIRNR" id="PIRNR005096"/>
    </source>
</evidence>
<dbReference type="AlphaFoldDB" id="A0A9D2AC02"/>
<dbReference type="Proteomes" id="UP000824202">
    <property type="component" value="Unassembled WGS sequence"/>
</dbReference>
<dbReference type="GO" id="GO:0030246">
    <property type="term" value="F:carbohydrate binding"/>
    <property type="evidence" value="ECO:0007669"/>
    <property type="project" value="InterPro"/>
</dbReference>
<comment type="cofactor">
    <cofactor evidence="1">
        <name>Ca(2+)</name>
        <dbReference type="ChEBI" id="CHEBI:29108"/>
    </cofactor>
</comment>
<feature type="binding site" evidence="11">
    <location>
        <begin position="166"/>
        <end position="168"/>
    </location>
    <ligand>
        <name>beta-D-galactose</name>
        <dbReference type="ChEBI" id="CHEBI:27667"/>
    </ligand>
</feature>
<comment type="pathway">
    <text evidence="2 8">Carbohydrate metabolism; hexose metabolism.</text>
</comment>
<evidence type="ECO:0000256" key="6">
    <source>
        <dbReference type="ARBA" id="ARBA00023235"/>
    </source>
</evidence>
<dbReference type="GO" id="GO:0004034">
    <property type="term" value="F:aldose 1-epimerase activity"/>
    <property type="evidence" value="ECO:0007669"/>
    <property type="project" value="UniProtKB-EC"/>
</dbReference>
<comment type="similarity">
    <text evidence="3 8">Belongs to the aldose epimerase family.</text>
</comment>
<proteinExistence type="inferred from homology"/>
<evidence type="ECO:0000256" key="2">
    <source>
        <dbReference type="ARBA" id="ARBA00005028"/>
    </source>
</evidence>
<feature type="binding site" evidence="11">
    <location>
        <begin position="70"/>
        <end position="71"/>
    </location>
    <ligand>
        <name>beta-D-galactose</name>
        <dbReference type="ChEBI" id="CHEBI:27667"/>
    </ligand>
</feature>
<comment type="catalytic activity">
    <reaction evidence="8">
        <text>alpha-D-glucose = beta-D-glucose</text>
        <dbReference type="Rhea" id="RHEA:10264"/>
        <dbReference type="ChEBI" id="CHEBI:15903"/>
        <dbReference type="ChEBI" id="CHEBI:17925"/>
        <dbReference type="EC" id="5.1.3.3"/>
    </reaction>
</comment>
<keyword evidence="7 8" id="KW-0119">Carbohydrate metabolism</keyword>
<dbReference type="GO" id="GO:0033499">
    <property type="term" value="P:galactose catabolic process via UDP-galactose, Leloir pathway"/>
    <property type="evidence" value="ECO:0007669"/>
    <property type="project" value="TreeGrafter"/>
</dbReference>
<name>A0A9D2AC02_9BACT</name>
<evidence type="ECO:0000313" key="12">
    <source>
        <dbReference type="EMBL" id="HIX04193.1"/>
    </source>
</evidence>
<dbReference type="GO" id="GO:0006006">
    <property type="term" value="P:glucose metabolic process"/>
    <property type="evidence" value="ECO:0007669"/>
    <property type="project" value="TreeGrafter"/>
</dbReference>
<organism evidence="12 13">
    <name type="scientific">Candidatus Odoribacter faecigallinarum</name>
    <dbReference type="NCBI Taxonomy" id="2838706"/>
    <lineage>
        <taxon>Bacteria</taxon>
        <taxon>Pseudomonadati</taxon>
        <taxon>Bacteroidota</taxon>
        <taxon>Bacteroidia</taxon>
        <taxon>Bacteroidales</taxon>
        <taxon>Odoribacteraceae</taxon>
        <taxon>Odoribacter</taxon>
    </lineage>
</organism>
<comment type="caution">
    <text evidence="12">The sequence shown here is derived from an EMBL/GenBank/DDBJ whole genome shotgun (WGS) entry which is preliminary data.</text>
</comment>
<dbReference type="SUPFAM" id="SSF74650">
    <property type="entry name" value="Galactose mutarotase-like"/>
    <property type="match status" value="1"/>
</dbReference>
<dbReference type="InterPro" id="IPR014718">
    <property type="entry name" value="GH-type_carb-bd"/>
</dbReference>
<feature type="active site" description="Proton donor" evidence="9">
    <location>
        <position position="166"/>
    </location>
</feature>
<keyword evidence="5" id="KW-0106">Calcium</keyword>
<feature type="binding site" evidence="10">
    <location>
        <position position="229"/>
    </location>
    <ligand>
        <name>beta-D-galactose</name>
        <dbReference type="ChEBI" id="CHEBI:27667"/>
    </ligand>
</feature>
<keyword evidence="6 8" id="KW-0413">Isomerase</keyword>
<feature type="active site" description="Proton acceptor" evidence="9">
    <location>
        <position position="292"/>
    </location>
</feature>
<dbReference type="EC" id="5.1.3.3" evidence="8"/>
<accession>A0A9D2AC02</accession>
<evidence type="ECO:0000256" key="7">
    <source>
        <dbReference type="ARBA" id="ARBA00023277"/>
    </source>
</evidence>
<sequence length="326" mass="35710">MEPIVYVLKNEFLEVHVGAWGATLQRMLVTGKDGRRRDVLLGLEHPEDYAGVEYAATGAYLGALVGRYANRIADGRFTLEGREYQLAVNNGRNHLHGGVRGFDKQLWSKTYFADNALVLRYVSPDGEEGYPGTLEVQVGFVLSGKELKITYQAWVDKPCPVNLTHHPYFNLCGGVGNVKSHVLRLYTDKYLQTEDLIPDGMVVSAIGGVCNFSNPVALQAVIEERGGLDDCFVFGSGGDVKRMAELSEPLSGMTLYVASDYPGLQVYTGKYLDVPGGIGGVHYGAYAGIALEAQYFPDSPNHPEFPSTLLMPGEEYCKTIVYGFES</sequence>
<evidence type="ECO:0000256" key="5">
    <source>
        <dbReference type="ARBA" id="ARBA00022837"/>
    </source>
</evidence>
<evidence type="ECO:0000256" key="3">
    <source>
        <dbReference type="ARBA" id="ARBA00006206"/>
    </source>
</evidence>